<dbReference type="PANTHER" id="PTHR13847:SF129">
    <property type="entry name" value="FAD DEPENDENT OXIDOREDUCTASE"/>
    <property type="match status" value="1"/>
</dbReference>
<evidence type="ECO:0000256" key="1">
    <source>
        <dbReference type="SAM" id="MobiDB-lite"/>
    </source>
</evidence>
<gene>
    <name evidence="3" type="ORF">NLU13_0031</name>
</gene>
<comment type="caution">
    <text evidence="3">The sequence shown here is derived from an EMBL/GenBank/DDBJ whole genome shotgun (WGS) entry which is preliminary data.</text>
</comment>
<feature type="domain" description="FAD dependent oxidoreductase" evidence="2">
    <location>
        <begin position="45"/>
        <end position="425"/>
    </location>
</feature>
<feature type="region of interest" description="Disordered" evidence="1">
    <location>
        <begin position="1"/>
        <end position="20"/>
    </location>
</feature>
<dbReference type="Pfam" id="PF01266">
    <property type="entry name" value="DAO"/>
    <property type="match status" value="1"/>
</dbReference>
<dbReference type="AlphaFoldDB" id="A0AA39LAW7"/>
<dbReference type="EMBL" id="JAPDFR010000001">
    <property type="protein sequence ID" value="KAK0390527.1"/>
    <property type="molecule type" value="Genomic_DNA"/>
</dbReference>
<dbReference type="InterPro" id="IPR036188">
    <property type="entry name" value="FAD/NAD-bd_sf"/>
</dbReference>
<proteinExistence type="predicted"/>
<dbReference type="GO" id="GO:0005737">
    <property type="term" value="C:cytoplasm"/>
    <property type="evidence" value="ECO:0007669"/>
    <property type="project" value="TreeGrafter"/>
</dbReference>
<name>A0AA39LAW7_SARSR</name>
<keyword evidence="4" id="KW-1185">Reference proteome</keyword>
<sequence length="470" mass="51104">MTGQTLEKGQAELPTPNPTKSFWHRDPSRLLLGHRTTKHLPHEADVVVIGSGITGAFAARGLCRDGAKRRVVMLESREACWGATGRNGGHCQPRLYDKSIPVARFELGTFDYIHQLIARHDIACDWKVVGGVHPMKTPELLNAIKARVQRIAARDPDLAAQIQVVEDPDELKQLRVEGAVGAVFQPNAAKCWPYKLVAWILEGLVQGGAGDKEEAGERLFNLQTNTSATGLQKLDDGQWIVHTPRGQIAADHVLLATNAYTSHLLPRMAGVIVPVRGQVSALARPEDGVQLRHSYGWVDGESGDDYLIHRDAGGPLIFGGGRLVAEGAEVGISSDDAVNADVARHLRRAMFGRLKLKKGSGEEEEEELEAGLEWTGIMGYSKDARPWVGPVPESLGGGPGLWMSAGYTGHGMPVGARTGVAVAQMIMGTDGEDGAVEVPEEYWITESRIEELKSRVERTLVEELEMLDRL</sequence>
<protein>
    <recommendedName>
        <fullName evidence="2">FAD dependent oxidoreductase domain-containing protein</fullName>
    </recommendedName>
</protein>
<dbReference type="Gene3D" id="3.30.9.10">
    <property type="entry name" value="D-Amino Acid Oxidase, subunit A, domain 2"/>
    <property type="match status" value="1"/>
</dbReference>
<evidence type="ECO:0000313" key="3">
    <source>
        <dbReference type="EMBL" id="KAK0390527.1"/>
    </source>
</evidence>
<dbReference type="Gene3D" id="3.50.50.60">
    <property type="entry name" value="FAD/NAD(P)-binding domain"/>
    <property type="match status" value="1"/>
</dbReference>
<evidence type="ECO:0000259" key="2">
    <source>
        <dbReference type="Pfam" id="PF01266"/>
    </source>
</evidence>
<reference evidence="3" key="1">
    <citation type="submission" date="2022-10" db="EMBL/GenBank/DDBJ databases">
        <title>Determination and structural analysis of whole genome sequence of Sarocladium strictum F4-1.</title>
        <authorList>
            <person name="Hu L."/>
            <person name="Jiang Y."/>
        </authorList>
    </citation>
    <scope>NUCLEOTIDE SEQUENCE</scope>
    <source>
        <strain evidence="3">F4-1</strain>
    </source>
</reference>
<dbReference type="Proteomes" id="UP001175261">
    <property type="component" value="Unassembled WGS sequence"/>
</dbReference>
<dbReference type="SUPFAM" id="SSF51905">
    <property type="entry name" value="FAD/NAD(P)-binding domain"/>
    <property type="match status" value="1"/>
</dbReference>
<dbReference type="PANTHER" id="PTHR13847">
    <property type="entry name" value="SARCOSINE DEHYDROGENASE-RELATED"/>
    <property type="match status" value="1"/>
</dbReference>
<accession>A0AA39LAW7</accession>
<dbReference type="InterPro" id="IPR006076">
    <property type="entry name" value="FAD-dep_OxRdtase"/>
</dbReference>
<organism evidence="3 4">
    <name type="scientific">Sarocladium strictum</name>
    <name type="common">Black bundle disease fungus</name>
    <name type="synonym">Acremonium strictum</name>
    <dbReference type="NCBI Taxonomy" id="5046"/>
    <lineage>
        <taxon>Eukaryota</taxon>
        <taxon>Fungi</taxon>
        <taxon>Dikarya</taxon>
        <taxon>Ascomycota</taxon>
        <taxon>Pezizomycotina</taxon>
        <taxon>Sordariomycetes</taxon>
        <taxon>Hypocreomycetidae</taxon>
        <taxon>Hypocreales</taxon>
        <taxon>Sarocladiaceae</taxon>
        <taxon>Sarocladium</taxon>
    </lineage>
</organism>
<evidence type="ECO:0000313" key="4">
    <source>
        <dbReference type="Proteomes" id="UP001175261"/>
    </source>
</evidence>